<feature type="transmembrane region" description="Helical" evidence="1">
    <location>
        <begin position="109"/>
        <end position="126"/>
    </location>
</feature>
<proteinExistence type="predicted"/>
<feature type="transmembrane region" description="Helical" evidence="1">
    <location>
        <begin position="201"/>
        <end position="218"/>
    </location>
</feature>
<protein>
    <recommendedName>
        <fullName evidence="4">Glycosyltransferase RgtA/B/C/D-like domain-containing protein</fullName>
    </recommendedName>
</protein>
<feature type="transmembrane region" description="Helical" evidence="1">
    <location>
        <begin position="356"/>
        <end position="376"/>
    </location>
</feature>
<evidence type="ECO:0000313" key="2">
    <source>
        <dbReference type="EMBL" id="NBL65333.1"/>
    </source>
</evidence>
<accession>A0ABW9Z8X3</accession>
<evidence type="ECO:0008006" key="4">
    <source>
        <dbReference type="Google" id="ProtNLM"/>
    </source>
</evidence>
<keyword evidence="1" id="KW-0812">Transmembrane</keyword>
<keyword evidence="1" id="KW-1133">Transmembrane helix</keyword>
<reference evidence="3" key="1">
    <citation type="submission" date="2020-01" db="EMBL/GenBank/DDBJ databases">
        <title>Sphingomonas sp. strain CSW-10.</title>
        <authorList>
            <person name="Chen W.-M."/>
        </authorList>
    </citation>
    <scope>NUCLEOTIDE SEQUENCE [LARGE SCALE GENOMIC DNA]</scope>
    <source>
        <strain evidence="3">NST-5</strain>
    </source>
</reference>
<feature type="transmembrane region" description="Helical" evidence="1">
    <location>
        <begin position="159"/>
        <end position="189"/>
    </location>
</feature>
<comment type="caution">
    <text evidence="2">The sequence shown here is derived from an EMBL/GenBank/DDBJ whole genome shotgun (WGS) entry which is preliminary data.</text>
</comment>
<evidence type="ECO:0000313" key="3">
    <source>
        <dbReference type="Proteomes" id="UP000798602"/>
    </source>
</evidence>
<name>A0ABW9Z8X3_9FLAO</name>
<evidence type="ECO:0000256" key="1">
    <source>
        <dbReference type="SAM" id="Phobius"/>
    </source>
</evidence>
<organism evidence="2 3">
    <name type="scientific">Flavobacterium ichthyis</name>
    <dbReference type="NCBI Taxonomy" id="2698827"/>
    <lineage>
        <taxon>Bacteria</taxon>
        <taxon>Pseudomonadati</taxon>
        <taxon>Bacteroidota</taxon>
        <taxon>Flavobacteriia</taxon>
        <taxon>Flavobacteriales</taxon>
        <taxon>Flavobacteriaceae</taxon>
        <taxon>Flavobacterium</taxon>
    </lineage>
</organism>
<feature type="transmembrane region" description="Helical" evidence="1">
    <location>
        <begin position="409"/>
        <end position="429"/>
    </location>
</feature>
<sequence length="441" mass="51585">MFRYIISKFSQKPYLQLLLLLLLLRLVFVASQFSVVHPPDSGAFMELGRKLLTFNLQGYSGERSPGYPLLIALAFGKVLGTIVFQIFLGILTGLLWFETFLQNKLNSKFSFWLVIFLQFNLSIHFYEHLILAETTLLFSSSLLFYFLSKNFLQGNLKQLIYVSLVLFFLVLIKPFFMFIPFVLSAFIVISKTKWRLKLAKTLVVLTIPLTAFLGWSLVNKINTGYFVSTTFWGLNMAQNCTMFAEKAPEKYHWITQPFVKHRELAIARNDDPAMAIWFAYNAGEYDDKNLNFPDFSNELGKFAKETIAQNPNDYFTQVFRSWKDFWNVTDLKNYFNHKNQTFQEIIFRIDFLQRSLLTLLKHFFWIVSVFYIVLFIKIRKISFEIISVTIILATSVLQALATFGSNSRYGFPFEYLIVLLIFLFFKSVVKHSKLRGIFLQR</sequence>
<dbReference type="EMBL" id="JAABLM010000009">
    <property type="protein sequence ID" value="NBL65333.1"/>
    <property type="molecule type" value="Genomic_DNA"/>
</dbReference>
<keyword evidence="3" id="KW-1185">Reference proteome</keyword>
<dbReference type="Proteomes" id="UP000798602">
    <property type="component" value="Unassembled WGS sequence"/>
</dbReference>
<feature type="transmembrane region" description="Helical" evidence="1">
    <location>
        <begin position="69"/>
        <end position="97"/>
    </location>
</feature>
<feature type="transmembrane region" description="Helical" evidence="1">
    <location>
        <begin position="383"/>
        <end position="403"/>
    </location>
</feature>
<gene>
    <name evidence="2" type="ORF">GV828_09005</name>
</gene>
<dbReference type="RefSeq" id="WP_166537156.1">
    <property type="nucleotide sequence ID" value="NZ_JAABLM010000009.1"/>
</dbReference>
<keyword evidence="1" id="KW-0472">Membrane</keyword>